<keyword evidence="5 7" id="KW-1133">Transmembrane helix</keyword>
<dbReference type="PANTHER" id="PTHR33884">
    <property type="entry name" value="UPF0410 PROTEIN YMGE"/>
    <property type="match status" value="1"/>
</dbReference>
<dbReference type="Pfam" id="PF04226">
    <property type="entry name" value="Transgly_assoc"/>
    <property type="match status" value="1"/>
</dbReference>
<keyword evidence="3" id="KW-1003">Cell membrane</keyword>
<dbReference type="Proteomes" id="UP000188388">
    <property type="component" value="Unassembled WGS sequence"/>
</dbReference>
<evidence type="ECO:0000256" key="2">
    <source>
        <dbReference type="ARBA" id="ARBA00011006"/>
    </source>
</evidence>
<evidence type="ECO:0000256" key="7">
    <source>
        <dbReference type="SAM" id="Phobius"/>
    </source>
</evidence>
<evidence type="ECO:0000313" key="8">
    <source>
        <dbReference type="EMBL" id="SIT55384.1"/>
    </source>
</evidence>
<evidence type="ECO:0000256" key="3">
    <source>
        <dbReference type="ARBA" id="ARBA00022475"/>
    </source>
</evidence>
<keyword evidence="4 7" id="KW-0812">Transmembrane</keyword>
<sequence length="85" mass="8944">MDVNGVGWIAAIIVGGLAGWLAEMFMKSNMGILMNIVLGIVGAIVLNAILQALNIGAFGAGWIAYLITGFIGACLLIWVGRLVRR</sequence>
<comment type="subcellular location">
    <subcellularLocation>
        <location evidence="1">Cell membrane</location>
        <topology evidence="1">Multi-pass membrane protein</topology>
    </subcellularLocation>
</comment>
<gene>
    <name evidence="8" type="ORF">BQ8794_210077</name>
</gene>
<reference evidence="9" key="1">
    <citation type="submission" date="2017-01" db="EMBL/GenBank/DDBJ databases">
        <authorList>
            <person name="Brunel B."/>
        </authorList>
    </citation>
    <scope>NUCLEOTIDE SEQUENCE [LARGE SCALE GENOMIC DNA]</scope>
</reference>
<dbReference type="PANTHER" id="PTHR33884:SF3">
    <property type="entry name" value="UPF0410 PROTEIN YMGE"/>
    <property type="match status" value="1"/>
</dbReference>
<feature type="transmembrane region" description="Helical" evidence="7">
    <location>
        <begin position="6"/>
        <end position="25"/>
    </location>
</feature>
<keyword evidence="9" id="KW-1185">Reference proteome</keyword>
<evidence type="ECO:0000313" key="9">
    <source>
        <dbReference type="Proteomes" id="UP000188388"/>
    </source>
</evidence>
<dbReference type="AlphaFoldDB" id="A0A1R3V634"/>
<organism evidence="8 9">
    <name type="scientific">Mesorhizobium prunaredense</name>
    <dbReference type="NCBI Taxonomy" id="1631249"/>
    <lineage>
        <taxon>Bacteria</taxon>
        <taxon>Pseudomonadati</taxon>
        <taxon>Pseudomonadota</taxon>
        <taxon>Alphaproteobacteria</taxon>
        <taxon>Hyphomicrobiales</taxon>
        <taxon>Phyllobacteriaceae</taxon>
        <taxon>Mesorhizobium</taxon>
    </lineage>
</organism>
<evidence type="ECO:0000256" key="6">
    <source>
        <dbReference type="ARBA" id="ARBA00023136"/>
    </source>
</evidence>
<protein>
    <submittedName>
        <fullName evidence="8">Membrane protein</fullName>
    </submittedName>
</protein>
<evidence type="ECO:0000256" key="5">
    <source>
        <dbReference type="ARBA" id="ARBA00022989"/>
    </source>
</evidence>
<name>A0A1R3V634_9HYPH</name>
<evidence type="ECO:0000256" key="4">
    <source>
        <dbReference type="ARBA" id="ARBA00022692"/>
    </source>
</evidence>
<dbReference type="RefSeq" id="WP_077377687.1">
    <property type="nucleotide sequence ID" value="NZ_FTPD01000014.1"/>
</dbReference>
<evidence type="ECO:0000256" key="1">
    <source>
        <dbReference type="ARBA" id="ARBA00004651"/>
    </source>
</evidence>
<comment type="similarity">
    <text evidence="2">Belongs to the UPF0410 family.</text>
</comment>
<proteinExistence type="inferred from homology"/>
<dbReference type="InterPro" id="IPR007341">
    <property type="entry name" value="Transgly_assoc"/>
</dbReference>
<feature type="transmembrane region" description="Helical" evidence="7">
    <location>
        <begin position="32"/>
        <end position="50"/>
    </location>
</feature>
<dbReference type="EMBL" id="FTPD01000014">
    <property type="protein sequence ID" value="SIT55384.1"/>
    <property type="molecule type" value="Genomic_DNA"/>
</dbReference>
<dbReference type="GO" id="GO:0005886">
    <property type="term" value="C:plasma membrane"/>
    <property type="evidence" value="ECO:0007669"/>
    <property type="project" value="UniProtKB-SubCell"/>
</dbReference>
<dbReference type="STRING" id="1631249.BQ8794_210077"/>
<accession>A0A1R3V634</accession>
<feature type="transmembrane region" description="Helical" evidence="7">
    <location>
        <begin position="62"/>
        <end position="83"/>
    </location>
</feature>
<keyword evidence="6 7" id="KW-0472">Membrane</keyword>